<proteinExistence type="predicted"/>
<evidence type="ECO:0000313" key="1">
    <source>
        <dbReference type="EMBL" id="RCN48293.1"/>
    </source>
</evidence>
<name>A0A368GV94_ANCCA</name>
<sequence length="312" mass="33841">MGCFDGKAVIVTGELLDIHSCSNYLLEGRHIIIQGSSNGIGRVTARLFAREGASVTICGRNEISLDESKKLLLAVNGNDDEKIVVVSGDICDEEVMKQIIDKTVQQFGRLDVLVNNAGGTYGTISVDHELEGDLSAFDYTLNANMRSVLRLCQLAYPHLVQTKGEIVNVSSVAGLCNGAALPFPFYSISKAAQDQLTRNLAIHYIRKGVRVNSVNPGIISTNIIQKQGFTDDVVKTGEERMVSEHSRVPYQIAGKPEDVAEAILFLADRQRSNYIVGHQLVIDGGSSLQMALISDGFKIFAEVAAETTSTQH</sequence>
<dbReference type="Gene3D" id="3.40.50.720">
    <property type="entry name" value="NAD(P)-binding Rossmann-like Domain"/>
    <property type="match status" value="1"/>
</dbReference>
<dbReference type="PANTHER" id="PTHR44115">
    <property type="entry name" value="PROTEIN CBG09704"/>
    <property type="match status" value="1"/>
</dbReference>
<organism evidence="1 2">
    <name type="scientific">Ancylostoma caninum</name>
    <name type="common">Dog hookworm</name>
    <dbReference type="NCBI Taxonomy" id="29170"/>
    <lineage>
        <taxon>Eukaryota</taxon>
        <taxon>Metazoa</taxon>
        <taxon>Ecdysozoa</taxon>
        <taxon>Nematoda</taxon>
        <taxon>Chromadorea</taxon>
        <taxon>Rhabditida</taxon>
        <taxon>Rhabditina</taxon>
        <taxon>Rhabditomorpha</taxon>
        <taxon>Strongyloidea</taxon>
        <taxon>Ancylostomatidae</taxon>
        <taxon>Ancylostomatinae</taxon>
        <taxon>Ancylostoma</taxon>
    </lineage>
</organism>
<dbReference type="FunFam" id="3.40.50.720:FF:000084">
    <property type="entry name" value="Short-chain dehydrogenase reductase"/>
    <property type="match status" value="1"/>
</dbReference>
<dbReference type="OrthoDB" id="47007at2759"/>
<evidence type="ECO:0000313" key="2">
    <source>
        <dbReference type="Proteomes" id="UP000252519"/>
    </source>
</evidence>
<dbReference type="InterPro" id="IPR002347">
    <property type="entry name" value="SDR_fam"/>
</dbReference>
<keyword evidence="2" id="KW-1185">Reference proteome</keyword>
<dbReference type="EMBL" id="JOJR01000048">
    <property type="protein sequence ID" value="RCN48293.1"/>
    <property type="molecule type" value="Genomic_DNA"/>
</dbReference>
<dbReference type="Proteomes" id="UP000252519">
    <property type="component" value="Unassembled WGS sequence"/>
</dbReference>
<gene>
    <name evidence="1" type="ORF">ANCCAN_05582</name>
</gene>
<dbReference type="PRINTS" id="PR00081">
    <property type="entry name" value="GDHRDH"/>
</dbReference>
<reference evidence="1 2" key="1">
    <citation type="submission" date="2014-10" db="EMBL/GenBank/DDBJ databases">
        <title>Draft genome of the hookworm Ancylostoma caninum.</title>
        <authorList>
            <person name="Mitreva M."/>
        </authorList>
    </citation>
    <scope>NUCLEOTIDE SEQUENCE [LARGE SCALE GENOMIC DNA]</scope>
    <source>
        <strain evidence="1 2">Baltimore</strain>
    </source>
</reference>
<dbReference type="Pfam" id="PF13561">
    <property type="entry name" value="adh_short_C2"/>
    <property type="match status" value="1"/>
</dbReference>
<dbReference type="AlphaFoldDB" id="A0A368GV94"/>
<accession>A0A368GV94</accession>
<protein>
    <submittedName>
        <fullName evidence="1">Oxidoreductase, short chain dehydrogenase/reductase family protein</fullName>
    </submittedName>
</protein>
<dbReference type="STRING" id="29170.A0A368GV94"/>
<comment type="caution">
    <text evidence="1">The sequence shown here is derived from an EMBL/GenBank/DDBJ whole genome shotgun (WGS) entry which is preliminary data.</text>
</comment>
<dbReference type="PRINTS" id="PR00080">
    <property type="entry name" value="SDRFAMILY"/>
</dbReference>
<dbReference type="SUPFAM" id="SSF51735">
    <property type="entry name" value="NAD(P)-binding Rossmann-fold domains"/>
    <property type="match status" value="1"/>
</dbReference>
<dbReference type="PANTHER" id="PTHR44115:SF2">
    <property type="entry name" value="NAD(P)-BINDING PROTEIN"/>
    <property type="match status" value="1"/>
</dbReference>
<dbReference type="InterPro" id="IPR036291">
    <property type="entry name" value="NAD(P)-bd_dom_sf"/>
</dbReference>